<feature type="domain" description="Ice-binding protein C-terminal" evidence="2">
    <location>
        <begin position="34"/>
        <end position="55"/>
    </location>
</feature>
<organism evidence="3 4">
    <name type="scientific">Aerosakkonema funiforme FACHB-1375</name>
    <dbReference type="NCBI Taxonomy" id="2949571"/>
    <lineage>
        <taxon>Bacteria</taxon>
        <taxon>Bacillati</taxon>
        <taxon>Cyanobacteriota</taxon>
        <taxon>Cyanophyceae</taxon>
        <taxon>Oscillatoriophycideae</taxon>
        <taxon>Aerosakkonematales</taxon>
        <taxon>Aerosakkonemataceae</taxon>
        <taxon>Aerosakkonema</taxon>
    </lineage>
</organism>
<evidence type="ECO:0000259" key="2">
    <source>
        <dbReference type="Pfam" id="PF07589"/>
    </source>
</evidence>
<dbReference type="Pfam" id="PF07589">
    <property type="entry name" value="PEP-CTERM"/>
    <property type="match status" value="1"/>
</dbReference>
<dbReference type="AlphaFoldDB" id="A0A926ZL83"/>
<dbReference type="InterPro" id="IPR013424">
    <property type="entry name" value="Ice-binding_C"/>
</dbReference>
<name>A0A926ZL83_9CYAN</name>
<dbReference type="Proteomes" id="UP000641646">
    <property type="component" value="Unassembled WGS sequence"/>
</dbReference>
<protein>
    <submittedName>
        <fullName evidence="3">PEP-CTERM sorting domain-containing protein</fullName>
    </submittedName>
</protein>
<dbReference type="RefSeq" id="WP_190475814.1">
    <property type="nucleotide sequence ID" value="NZ_JACJPW010000213.1"/>
</dbReference>
<gene>
    <name evidence="3" type="ORF">H6G03_36325</name>
</gene>
<reference evidence="3" key="2">
    <citation type="submission" date="2020-08" db="EMBL/GenBank/DDBJ databases">
        <authorList>
            <person name="Chen M."/>
            <person name="Teng W."/>
            <person name="Zhao L."/>
            <person name="Hu C."/>
            <person name="Zhou Y."/>
            <person name="Han B."/>
            <person name="Song L."/>
            <person name="Shu W."/>
        </authorList>
    </citation>
    <scope>NUCLEOTIDE SEQUENCE</scope>
    <source>
        <strain evidence="3">FACHB-1375</strain>
    </source>
</reference>
<evidence type="ECO:0000313" key="3">
    <source>
        <dbReference type="EMBL" id="MBD2186459.1"/>
    </source>
</evidence>
<evidence type="ECO:0000313" key="4">
    <source>
        <dbReference type="Proteomes" id="UP000641646"/>
    </source>
</evidence>
<dbReference type="EMBL" id="JACJPW010000213">
    <property type="protein sequence ID" value="MBD2186459.1"/>
    <property type="molecule type" value="Genomic_DNA"/>
</dbReference>
<evidence type="ECO:0000256" key="1">
    <source>
        <dbReference type="SAM" id="MobiDB-lite"/>
    </source>
</evidence>
<feature type="compositionally biased region" description="Pro residues" evidence="1">
    <location>
        <begin position="1"/>
        <end position="28"/>
    </location>
</feature>
<keyword evidence="4" id="KW-1185">Reference proteome</keyword>
<feature type="region of interest" description="Disordered" evidence="1">
    <location>
        <begin position="1"/>
        <end position="39"/>
    </location>
</feature>
<reference evidence="3" key="1">
    <citation type="journal article" date="2015" name="ISME J.">
        <title>Draft Genome Sequence of Streptomyces incarnatus NRRL8089, which Produces the Nucleoside Antibiotic Sinefungin.</title>
        <authorList>
            <person name="Oshima K."/>
            <person name="Hattori M."/>
            <person name="Shimizu H."/>
            <person name="Fukuda K."/>
            <person name="Nemoto M."/>
            <person name="Inagaki K."/>
            <person name="Tamura T."/>
        </authorList>
    </citation>
    <scope>NUCLEOTIDE SEQUENCE</scope>
    <source>
        <strain evidence="3">FACHB-1375</strain>
    </source>
</reference>
<feature type="non-terminal residue" evidence="3">
    <location>
        <position position="1"/>
    </location>
</feature>
<comment type="caution">
    <text evidence="3">The sequence shown here is derived from an EMBL/GenBank/DDBJ whole genome shotgun (WGS) entry which is preliminary data.</text>
</comment>
<proteinExistence type="predicted"/>
<dbReference type="NCBIfam" id="TIGR02595">
    <property type="entry name" value="PEP_CTERM"/>
    <property type="match status" value="1"/>
</dbReference>
<sequence length="62" mass="6081">PPAPPAEPPAPPAEPPAPPAEPPAPPVEQPGVKSVPEPGTVGALLLTGLAALGLGKKRNENQ</sequence>
<accession>A0A926ZL83</accession>